<dbReference type="AlphaFoldDB" id="A0A074KSF5"/>
<dbReference type="eggNOG" id="ENOG502ZACN">
    <property type="taxonomic scope" value="Bacteria"/>
</dbReference>
<dbReference type="Proteomes" id="UP000027821">
    <property type="component" value="Unassembled WGS sequence"/>
</dbReference>
<name>A0A074KSF5_9BACT</name>
<protein>
    <recommendedName>
        <fullName evidence="4">DUF4932 domain-containing protein</fullName>
    </recommendedName>
</protein>
<sequence length="363" mass="42520">MKSIIKNQIVTALLFSITVLNAQSQSLNERPRNSKDIISVEFLKNIEFLGFVLHIGDTEADYSQTFTNHPLRLFLDKKREQLRNEESISRVFELGEELSYSLFVELFTKMDELPHNDGYEIPSELLQKYSLNTSADISLMQEIMEQVYIFYEQSEFELFWKTHQEWYKGALKEINEIKPDNVLIDVLENFYGQQFAKYKIIPSLTFWPGPGFGFEGENIAFFVLGPFNHDLKFNNTERLKTLAIHEFGHAFANHILETSCINIIEETRPLFDPIAESMYSQSYPGWSYSVNEHFVRAGEVLVPEMMNNKSLSESNLFFNTEEKNFIYLSFIVDQLRKYRILEGLSYEESVQKTLEDLKKKFMP</sequence>
<reference evidence="2 3" key="1">
    <citation type="submission" date="2014-04" db="EMBL/GenBank/DDBJ databases">
        <title>Characterization and application of a salt tolerant electro-active bacterium.</title>
        <authorList>
            <person name="Yang L."/>
            <person name="Wei S."/>
            <person name="Tay Q.X.M."/>
        </authorList>
    </citation>
    <scope>NUCLEOTIDE SEQUENCE [LARGE SCALE GENOMIC DNA]</scope>
    <source>
        <strain evidence="2 3">LY1</strain>
    </source>
</reference>
<keyword evidence="3" id="KW-1185">Reference proteome</keyword>
<feature type="signal peptide" evidence="1">
    <location>
        <begin position="1"/>
        <end position="22"/>
    </location>
</feature>
<proteinExistence type="predicted"/>
<evidence type="ECO:0000313" key="3">
    <source>
        <dbReference type="Proteomes" id="UP000027821"/>
    </source>
</evidence>
<dbReference type="STRING" id="1048983.EL17_21065"/>
<keyword evidence="1" id="KW-0732">Signal</keyword>
<evidence type="ECO:0000256" key="1">
    <source>
        <dbReference type="SAM" id="SignalP"/>
    </source>
</evidence>
<accession>A0A074KSF5</accession>
<dbReference type="OrthoDB" id="6402335at2"/>
<dbReference type="RefSeq" id="WP_035079194.1">
    <property type="nucleotide sequence ID" value="NZ_JMIH01000035.1"/>
</dbReference>
<dbReference type="Pfam" id="PF16286">
    <property type="entry name" value="DUF4932"/>
    <property type="match status" value="1"/>
</dbReference>
<evidence type="ECO:0008006" key="4">
    <source>
        <dbReference type="Google" id="ProtNLM"/>
    </source>
</evidence>
<feature type="chain" id="PRO_5001695404" description="DUF4932 domain-containing protein" evidence="1">
    <location>
        <begin position="23"/>
        <end position="363"/>
    </location>
</feature>
<comment type="caution">
    <text evidence="2">The sequence shown here is derived from an EMBL/GenBank/DDBJ whole genome shotgun (WGS) entry which is preliminary data.</text>
</comment>
<evidence type="ECO:0000313" key="2">
    <source>
        <dbReference type="EMBL" id="KEO71849.1"/>
    </source>
</evidence>
<dbReference type="InterPro" id="IPR032560">
    <property type="entry name" value="DUF4932"/>
</dbReference>
<dbReference type="EMBL" id="JMIH01000035">
    <property type="protein sequence ID" value="KEO71849.1"/>
    <property type="molecule type" value="Genomic_DNA"/>
</dbReference>
<organism evidence="2 3">
    <name type="scientific">Anditalea andensis</name>
    <dbReference type="NCBI Taxonomy" id="1048983"/>
    <lineage>
        <taxon>Bacteria</taxon>
        <taxon>Pseudomonadati</taxon>
        <taxon>Bacteroidota</taxon>
        <taxon>Cytophagia</taxon>
        <taxon>Cytophagales</taxon>
        <taxon>Cytophagaceae</taxon>
        <taxon>Anditalea</taxon>
    </lineage>
</organism>
<gene>
    <name evidence="2" type="ORF">EL17_21065</name>
</gene>